<dbReference type="OrthoDB" id="569698at2"/>
<accession>A0A6I4V0F7</accession>
<proteinExistence type="predicted"/>
<dbReference type="InterPro" id="IPR054268">
    <property type="entry name" value="DUF6999"/>
</dbReference>
<sequence>MLHAFGDHDPADPDPWAALAMDRSLPFDPEAKAALLRDQRSPSRQFLLPFVRPLARTTIVLAQIFKSVFPRFPHAPRFLHWMIAKGMKHFLTPDANRLILRHFHLGSQVLRFIADNTTPGFRPTLEPMQPATIDDVRDNLFLKHDLNIFNFLIQLNHELDRRGGEVGKVERVDFNAIDPDAVQIEDMPKGRLNKIDLQTAIELYTPAYAFWLTDRDFWRAANSLQLDETIGLYCARITGEEKHLAMITNAHPMVPESTLKAGFRLVLHGLATEVLHGFLCELKAKQAAQDAAVLSA</sequence>
<reference evidence="1 2" key="1">
    <citation type="submission" date="2019-12" db="EMBL/GenBank/DDBJ databases">
        <title>Genomic-based taxomic classification of the family Erythrobacteraceae.</title>
        <authorList>
            <person name="Xu L."/>
        </authorList>
    </citation>
    <scope>NUCLEOTIDE SEQUENCE [LARGE SCALE GENOMIC DNA]</scope>
    <source>
        <strain evidence="1 2">SW-109</strain>
    </source>
</reference>
<dbReference type="Pfam" id="PF22523">
    <property type="entry name" value="DUF6999"/>
    <property type="match status" value="1"/>
</dbReference>
<evidence type="ECO:0000313" key="2">
    <source>
        <dbReference type="Proteomes" id="UP000471435"/>
    </source>
</evidence>
<organism evidence="1 2">
    <name type="scientific">Pontixanthobacter luteolus</name>
    <dbReference type="NCBI Taxonomy" id="295089"/>
    <lineage>
        <taxon>Bacteria</taxon>
        <taxon>Pseudomonadati</taxon>
        <taxon>Pseudomonadota</taxon>
        <taxon>Alphaproteobacteria</taxon>
        <taxon>Sphingomonadales</taxon>
        <taxon>Erythrobacteraceae</taxon>
        <taxon>Pontixanthobacter</taxon>
    </lineage>
</organism>
<comment type="caution">
    <text evidence="1">The sequence shown here is derived from an EMBL/GenBank/DDBJ whole genome shotgun (WGS) entry which is preliminary data.</text>
</comment>
<gene>
    <name evidence="1" type="ORF">GRI43_07975</name>
</gene>
<keyword evidence="2" id="KW-1185">Reference proteome</keyword>
<name>A0A6I4V0F7_9SPHN</name>
<dbReference type="EMBL" id="WTYP01000001">
    <property type="protein sequence ID" value="MXP47328.1"/>
    <property type="molecule type" value="Genomic_DNA"/>
</dbReference>
<protein>
    <submittedName>
        <fullName evidence="1">Uncharacterized protein</fullName>
    </submittedName>
</protein>
<evidence type="ECO:0000313" key="1">
    <source>
        <dbReference type="EMBL" id="MXP47328.1"/>
    </source>
</evidence>
<dbReference type="AlphaFoldDB" id="A0A6I4V0F7"/>
<dbReference type="Proteomes" id="UP000471435">
    <property type="component" value="Unassembled WGS sequence"/>
</dbReference>